<dbReference type="PROSITE" id="PS50297">
    <property type="entry name" value="ANK_REP_REGION"/>
    <property type="match status" value="1"/>
</dbReference>
<dbReference type="SUPFAM" id="SSF48403">
    <property type="entry name" value="Ankyrin repeat"/>
    <property type="match status" value="1"/>
</dbReference>
<dbReference type="Pfam" id="PF24883">
    <property type="entry name" value="NPHP3_N"/>
    <property type="match status" value="1"/>
</dbReference>
<dbReference type="GO" id="GO:0004190">
    <property type="term" value="F:aspartic-type endopeptidase activity"/>
    <property type="evidence" value="ECO:0007669"/>
    <property type="project" value="InterPro"/>
</dbReference>
<dbReference type="PROSITE" id="PS50088">
    <property type="entry name" value="ANK_REPEAT"/>
    <property type="match status" value="1"/>
</dbReference>
<accession>A0A2T3Z055</accession>
<dbReference type="PANTHER" id="PTHR10039:SF14">
    <property type="entry name" value="NACHT DOMAIN-CONTAINING PROTEIN"/>
    <property type="match status" value="1"/>
</dbReference>
<dbReference type="SMART" id="SM00248">
    <property type="entry name" value="ANK"/>
    <property type="match status" value="2"/>
</dbReference>
<organism evidence="5 6">
    <name type="scientific">Trichoderma asperellum (strain ATCC 204424 / CBS 433.97 / NBRC 101777)</name>
    <dbReference type="NCBI Taxonomy" id="1042311"/>
    <lineage>
        <taxon>Eukaryota</taxon>
        <taxon>Fungi</taxon>
        <taxon>Dikarya</taxon>
        <taxon>Ascomycota</taxon>
        <taxon>Pezizomycotina</taxon>
        <taxon>Sordariomycetes</taxon>
        <taxon>Hypocreomycetidae</taxon>
        <taxon>Hypocreales</taxon>
        <taxon>Hypocreaceae</taxon>
        <taxon>Trichoderma</taxon>
    </lineage>
</organism>
<sequence>MGGFCHELQGINRETDERISNHNSTEQNHRTQSNRVEGCILRHSSANNWGAGSQFNNEGGSQNVVTGGVSIAGSIFNGNVNISIEKDECRAEILQKLCAWLQSNHIADECYDNSIHRKINDTCDWILDKPEFTTWRTESSPSPKWLWIHGLSAFGQTVLCARIIEFIKNVKEEAIAYYFFSPDLENHRDPMIAMRSWLYHMALMNASVLDVVNKKRKQDARASQAIITGLFREAIKMVPTCTLVVNGLDECEPGRFCLSVTDFVKEIDEAVLGTNARILVMSRSESSIHQALMKAKGAEFLQYKVCEKDIGADIDGLPRMMEMETFLDEKKPPRAMRRKWFDSTNDDWAHSKGKPPIHFLYAIELGFVNLATAIFKKGKVCVNCSSSICSTLRVACSKGCGNLARELIAIGAKVGIKEAQGRTAIRYAALDGYTELVEPLIDHGADITI</sequence>
<reference evidence="5 6" key="1">
    <citation type="submission" date="2016-07" db="EMBL/GenBank/DDBJ databases">
        <title>Multiple horizontal gene transfer events from other fungi enriched the ability of initially mycotrophic Trichoderma (Ascomycota) to feed on dead plant biomass.</title>
        <authorList>
            <consortium name="DOE Joint Genome Institute"/>
            <person name="Aerts A."/>
            <person name="Atanasova L."/>
            <person name="Chenthamara K."/>
            <person name="Zhang J."/>
            <person name="Grujic M."/>
            <person name="Henrissat B."/>
            <person name="Kuo A."/>
            <person name="Salamov A."/>
            <person name="Lipzen A."/>
            <person name="Labutti K."/>
            <person name="Barry K."/>
            <person name="Miao Y."/>
            <person name="Rahimi M.J."/>
            <person name="Shen Q."/>
            <person name="Grigoriev I.V."/>
            <person name="Kubicek C.P."/>
            <person name="Druzhinina I.S."/>
        </authorList>
    </citation>
    <scope>NUCLEOTIDE SEQUENCE [LARGE SCALE GENOMIC DNA]</scope>
    <source>
        <strain evidence="5 6">CBS 433.97</strain>
    </source>
</reference>
<dbReference type="AlphaFoldDB" id="A0A2T3Z055"/>
<feature type="repeat" description="ANK" evidence="2">
    <location>
        <begin position="420"/>
        <end position="449"/>
    </location>
</feature>
<dbReference type="Pfam" id="PF12796">
    <property type="entry name" value="Ank_2"/>
    <property type="match status" value="1"/>
</dbReference>
<gene>
    <name evidence="5" type="ORF">M441DRAFT_91791</name>
</gene>
<keyword evidence="6" id="KW-1185">Reference proteome</keyword>
<protein>
    <recommendedName>
        <fullName evidence="4">Peptidase A2 domain-containing protein</fullName>
    </recommendedName>
</protein>
<dbReference type="InterPro" id="IPR036770">
    <property type="entry name" value="Ankyrin_rpt-contain_sf"/>
</dbReference>
<dbReference type="InterPro" id="IPR002110">
    <property type="entry name" value="Ankyrin_rpt"/>
</dbReference>
<feature type="region of interest" description="Disordered" evidence="3">
    <location>
        <begin position="15"/>
        <end position="35"/>
    </location>
</feature>
<dbReference type="GO" id="GO:0006508">
    <property type="term" value="P:proteolysis"/>
    <property type="evidence" value="ECO:0007669"/>
    <property type="project" value="InterPro"/>
</dbReference>
<proteinExistence type="predicted"/>
<dbReference type="InterPro" id="IPR056884">
    <property type="entry name" value="NPHP3-like_N"/>
</dbReference>
<evidence type="ECO:0000313" key="5">
    <source>
        <dbReference type="EMBL" id="PTB38175.1"/>
    </source>
</evidence>
<dbReference type="PROSITE" id="PS50175">
    <property type="entry name" value="ASP_PROT_RETROV"/>
    <property type="match status" value="1"/>
</dbReference>
<feature type="compositionally biased region" description="Polar residues" evidence="3">
    <location>
        <begin position="21"/>
        <end position="35"/>
    </location>
</feature>
<dbReference type="OrthoDB" id="4893733at2759"/>
<evidence type="ECO:0000256" key="2">
    <source>
        <dbReference type="PROSITE-ProRule" id="PRU00023"/>
    </source>
</evidence>
<dbReference type="EMBL" id="KZ679266">
    <property type="protein sequence ID" value="PTB38175.1"/>
    <property type="molecule type" value="Genomic_DNA"/>
</dbReference>
<dbReference type="InterPro" id="IPR001995">
    <property type="entry name" value="Peptidase_A2_cat"/>
</dbReference>
<keyword evidence="1" id="KW-0677">Repeat</keyword>
<dbReference type="Gene3D" id="1.25.40.20">
    <property type="entry name" value="Ankyrin repeat-containing domain"/>
    <property type="match status" value="1"/>
</dbReference>
<evidence type="ECO:0000259" key="4">
    <source>
        <dbReference type="PROSITE" id="PS50175"/>
    </source>
</evidence>
<dbReference type="Proteomes" id="UP000240493">
    <property type="component" value="Unassembled WGS sequence"/>
</dbReference>
<dbReference type="PANTHER" id="PTHR10039">
    <property type="entry name" value="AMELOGENIN"/>
    <property type="match status" value="1"/>
</dbReference>
<name>A0A2T3Z055_TRIA4</name>
<feature type="domain" description="Peptidase A2" evidence="4">
    <location>
        <begin position="437"/>
        <end position="449"/>
    </location>
</feature>
<evidence type="ECO:0000313" key="6">
    <source>
        <dbReference type="Proteomes" id="UP000240493"/>
    </source>
</evidence>
<evidence type="ECO:0000256" key="3">
    <source>
        <dbReference type="SAM" id="MobiDB-lite"/>
    </source>
</evidence>
<dbReference type="STRING" id="1042311.A0A2T3Z055"/>
<keyword evidence="2" id="KW-0040">ANK repeat</keyword>
<evidence type="ECO:0000256" key="1">
    <source>
        <dbReference type="ARBA" id="ARBA00022737"/>
    </source>
</evidence>